<reference evidence="4" key="1">
    <citation type="submission" date="2022-12" db="EMBL/GenBank/DDBJ databases">
        <authorList>
            <person name="Mo P."/>
        </authorList>
    </citation>
    <scope>NUCLEOTIDE SEQUENCE [LARGE SCALE GENOMIC DNA]</scope>
    <source>
        <strain evidence="4">HUAS 3-15</strain>
    </source>
</reference>
<proteinExistence type="predicted"/>
<gene>
    <name evidence="3" type="ORF">O1G21_18340</name>
</gene>
<evidence type="ECO:0000313" key="3">
    <source>
        <dbReference type="EMBL" id="WBP87606.1"/>
    </source>
</evidence>
<feature type="region of interest" description="Disordered" evidence="1">
    <location>
        <begin position="47"/>
        <end position="70"/>
    </location>
</feature>
<sequence length="70" mass="6992">MLISCRTFACTAAAALAVAGGVLAGSAHAAPAAGPTTASVQQFTNHLPTQPRQPQLPTLGGAATPGDWHW</sequence>
<organism evidence="3 4">
    <name type="scientific">Kitasatospora cathayae</name>
    <dbReference type="NCBI Taxonomy" id="3004092"/>
    <lineage>
        <taxon>Bacteria</taxon>
        <taxon>Bacillati</taxon>
        <taxon>Actinomycetota</taxon>
        <taxon>Actinomycetes</taxon>
        <taxon>Kitasatosporales</taxon>
        <taxon>Streptomycetaceae</taxon>
        <taxon>Kitasatospora</taxon>
    </lineage>
</organism>
<dbReference type="Proteomes" id="UP001212821">
    <property type="component" value="Chromosome"/>
</dbReference>
<keyword evidence="4" id="KW-1185">Reference proteome</keyword>
<dbReference type="RefSeq" id="WP_270145191.1">
    <property type="nucleotide sequence ID" value="NZ_CP115450.1"/>
</dbReference>
<name>A0ABY7Q5S6_9ACTN</name>
<feature type="compositionally biased region" description="Low complexity" evidence="1">
    <location>
        <begin position="47"/>
        <end position="59"/>
    </location>
</feature>
<evidence type="ECO:0000313" key="4">
    <source>
        <dbReference type="Proteomes" id="UP001212821"/>
    </source>
</evidence>
<keyword evidence="2" id="KW-0732">Signal</keyword>
<evidence type="ECO:0000256" key="1">
    <source>
        <dbReference type="SAM" id="MobiDB-lite"/>
    </source>
</evidence>
<accession>A0ABY7Q5S6</accession>
<dbReference type="EMBL" id="CP115450">
    <property type="protein sequence ID" value="WBP87606.1"/>
    <property type="molecule type" value="Genomic_DNA"/>
</dbReference>
<feature type="signal peptide" evidence="2">
    <location>
        <begin position="1"/>
        <end position="29"/>
    </location>
</feature>
<feature type="chain" id="PRO_5046447934" evidence="2">
    <location>
        <begin position="30"/>
        <end position="70"/>
    </location>
</feature>
<protein>
    <submittedName>
        <fullName evidence="3">Uncharacterized protein</fullName>
    </submittedName>
</protein>
<evidence type="ECO:0000256" key="2">
    <source>
        <dbReference type="SAM" id="SignalP"/>
    </source>
</evidence>